<evidence type="ECO:0000313" key="1">
    <source>
        <dbReference type="EMBL" id="QJA53209.1"/>
    </source>
</evidence>
<reference evidence="1" key="1">
    <citation type="submission" date="2020-03" db="EMBL/GenBank/DDBJ databases">
        <title>The deep terrestrial virosphere.</title>
        <authorList>
            <person name="Holmfeldt K."/>
            <person name="Nilsson E."/>
            <person name="Simone D."/>
            <person name="Lopez-Fernandez M."/>
            <person name="Wu X."/>
            <person name="de Brujin I."/>
            <person name="Lundin D."/>
            <person name="Andersson A."/>
            <person name="Bertilsson S."/>
            <person name="Dopson M."/>
        </authorList>
    </citation>
    <scope>NUCLEOTIDE SEQUENCE</scope>
    <source>
        <strain evidence="2">MM415A02162</strain>
        <strain evidence="3">MM415B02872</strain>
        <strain evidence="1">TM448A03308</strain>
    </source>
</reference>
<dbReference type="AlphaFoldDB" id="A0A6H2A0E6"/>
<evidence type="ECO:0000313" key="2">
    <source>
        <dbReference type="EMBL" id="QJA73915.1"/>
    </source>
</evidence>
<proteinExistence type="predicted"/>
<gene>
    <name evidence="2" type="ORF">MM415A02162_0019</name>
    <name evidence="3" type="ORF">MM415B02872_0019</name>
    <name evidence="1" type="ORF">TM448A03308_0006</name>
</gene>
<organism evidence="1">
    <name type="scientific">viral metagenome</name>
    <dbReference type="NCBI Taxonomy" id="1070528"/>
    <lineage>
        <taxon>unclassified sequences</taxon>
        <taxon>metagenomes</taxon>
        <taxon>organismal metagenomes</taxon>
    </lineage>
</organism>
<name>A0A6H2A0E6_9ZZZZ</name>
<sequence>MRYSVEILVTGESNNIKGELESWVKIKNCYPIIINDLEFKLGEIKEGEE</sequence>
<evidence type="ECO:0000313" key="3">
    <source>
        <dbReference type="EMBL" id="QJA87901.1"/>
    </source>
</evidence>
<accession>A0A6H2A0E6</accession>
<dbReference type="EMBL" id="MT142739">
    <property type="protein sequence ID" value="QJA87901.1"/>
    <property type="molecule type" value="Genomic_DNA"/>
</dbReference>
<dbReference type="EMBL" id="MT144403">
    <property type="protein sequence ID" value="QJA53209.1"/>
    <property type="molecule type" value="Genomic_DNA"/>
</dbReference>
<protein>
    <submittedName>
        <fullName evidence="1">Uncharacterized protein</fullName>
    </submittedName>
</protein>
<dbReference type="EMBL" id="MT142061">
    <property type="protein sequence ID" value="QJA73915.1"/>
    <property type="molecule type" value="Genomic_DNA"/>
</dbReference>